<keyword evidence="7 9" id="KW-0811">Translocation</keyword>
<dbReference type="GO" id="GO:0033281">
    <property type="term" value="C:TAT protein transport complex"/>
    <property type="evidence" value="ECO:0007669"/>
    <property type="project" value="UniProtKB-UniRule"/>
</dbReference>
<dbReference type="Gene3D" id="1.20.5.3310">
    <property type="match status" value="1"/>
</dbReference>
<dbReference type="RefSeq" id="WP_164622914.1">
    <property type="nucleotide sequence ID" value="NZ_JAAIVJ010000001.1"/>
</dbReference>
<evidence type="ECO:0000256" key="4">
    <source>
        <dbReference type="ARBA" id="ARBA00022692"/>
    </source>
</evidence>
<evidence type="ECO:0000256" key="7">
    <source>
        <dbReference type="ARBA" id="ARBA00023010"/>
    </source>
</evidence>
<evidence type="ECO:0000256" key="1">
    <source>
        <dbReference type="ARBA" id="ARBA00004167"/>
    </source>
</evidence>
<dbReference type="GO" id="GO:0043953">
    <property type="term" value="P:protein transport by the Tat complex"/>
    <property type="evidence" value="ECO:0007669"/>
    <property type="project" value="UniProtKB-UniRule"/>
</dbReference>
<dbReference type="InterPro" id="IPR003369">
    <property type="entry name" value="TatA/B/E"/>
</dbReference>
<sequence>MFDIGWTELMVIGIVALIVVGPRDLPEMFRQLGRFSGKLKSMAREFSRAMEQAANESGMKDAVRDLNAITDPKSTAMNSVKGAVDKFEKWDPMKNAAKPSQPLKAGGPVTGPLVPPPMPPVVSPAATAAALETAAPVTVEPVTAAPVSAAPVAAGTNTQALYAKQAARKAIMDEATAKIKALDQPAAPAKPKRAPRKKKTDEAQS</sequence>
<comment type="similarity">
    <text evidence="9">Belongs to the TatB family.</text>
</comment>
<keyword evidence="13" id="KW-1185">Reference proteome</keyword>
<evidence type="ECO:0000256" key="3">
    <source>
        <dbReference type="ARBA" id="ARBA00022475"/>
    </source>
</evidence>
<feature type="transmembrane region" description="Helical" evidence="11">
    <location>
        <begin position="6"/>
        <end position="25"/>
    </location>
</feature>
<dbReference type="NCBIfam" id="TIGR01410">
    <property type="entry name" value="tatB"/>
    <property type="match status" value="1"/>
</dbReference>
<evidence type="ECO:0000256" key="8">
    <source>
        <dbReference type="ARBA" id="ARBA00023136"/>
    </source>
</evidence>
<keyword evidence="6 9" id="KW-1133">Transmembrane helix</keyword>
<dbReference type="HAMAP" id="MF_00237">
    <property type="entry name" value="TatB"/>
    <property type="match status" value="1"/>
</dbReference>
<comment type="caution">
    <text evidence="12">The sequence shown here is derived from an EMBL/GenBank/DDBJ whole genome shotgun (WGS) entry which is preliminary data.</text>
</comment>
<dbReference type="InterPro" id="IPR018448">
    <property type="entry name" value="TatB"/>
</dbReference>
<evidence type="ECO:0000256" key="5">
    <source>
        <dbReference type="ARBA" id="ARBA00022927"/>
    </source>
</evidence>
<dbReference type="Proteomes" id="UP000477782">
    <property type="component" value="Unassembled WGS sequence"/>
</dbReference>
<feature type="region of interest" description="Disordered" evidence="10">
    <location>
        <begin position="180"/>
        <end position="205"/>
    </location>
</feature>
<keyword evidence="3 9" id="KW-1003">Cell membrane</keyword>
<evidence type="ECO:0000256" key="9">
    <source>
        <dbReference type="HAMAP-Rule" id="MF_00237"/>
    </source>
</evidence>
<name>A0A6M0QR55_9RHOB</name>
<evidence type="ECO:0000256" key="6">
    <source>
        <dbReference type="ARBA" id="ARBA00022989"/>
    </source>
</evidence>
<keyword evidence="8 9" id="KW-0472">Membrane</keyword>
<dbReference type="Pfam" id="PF02416">
    <property type="entry name" value="TatA_B_E"/>
    <property type="match status" value="1"/>
</dbReference>
<dbReference type="PANTHER" id="PTHR33162:SF1">
    <property type="entry name" value="SEC-INDEPENDENT PROTEIN TRANSLOCASE PROTEIN TATA, CHLOROPLASTIC"/>
    <property type="match status" value="1"/>
</dbReference>
<evidence type="ECO:0000313" key="13">
    <source>
        <dbReference type="Proteomes" id="UP000477782"/>
    </source>
</evidence>
<dbReference type="EMBL" id="JAAIVJ010000001">
    <property type="protein sequence ID" value="NEY88882.1"/>
    <property type="molecule type" value="Genomic_DNA"/>
</dbReference>
<dbReference type="AlphaFoldDB" id="A0A6M0QR55"/>
<evidence type="ECO:0000256" key="2">
    <source>
        <dbReference type="ARBA" id="ARBA00022448"/>
    </source>
</evidence>
<reference evidence="12 13" key="1">
    <citation type="submission" date="2020-02" db="EMBL/GenBank/DDBJ databases">
        <authorList>
            <person name="Chen W.-M."/>
        </authorList>
    </citation>
    <scope>NUCLEOTIDE SEQUENCE [LARGE SCALE GENOMIC DNA]</scope>
    <source>
        <strain evidence="12 13">KMS-5</strain>
    </source>
</reference>
<dbReference type="PANTHER" id="PTHR33162">
    <property type="entry name" value="SEC-INDEPENDENT PROTEIN TRANSLOCASE PROTEIN TATA, CHLOROPLASTIC"/>
    <property type="match status" value="1"/>
</dbReference>
<organism evidence="12 13">
    <name type="scientific">Tabrizicola oligotrophica</name>
    <dbReference type="NCBI Taxonomy" id="2710650"/>
    <lineage>
        <taxon>Bacteria</taxon>
        <taxon>Pseudomonadati</taxon>
        <taxon>Pseudomonadota</taxon>
        <taxon>Alphaproteobacteria</taxon>
        <taxon>Rhodobacterales</taxon>
        <taxon>Paracoccaceae</taxon>
        <taxon>Tabrizicola</taxon>
    </lineage>
</organism>
<comment type="subcellular location">
    <subcellularLocation>
        <location evidence="9">Cell membrane</location>
        <topology evidence="9">Single-pass membrane protein</topology>
    </subcellularLocation>
    <subcellularLocation>
        <location evidence="1">Membrane</location>
        <topology evidence="1">Single-pass membrane protein</topology>
    </subcellularLocation>
</comment>
<evidence type="ECO:0000256" key="10">
    <source>
        <dbReference type="SAM" id="MobiDB-lite"/>
    </source>
</evidence>
<keyword evidence="5 9" id="KW-0653">Protein transport</keyword>
<keyword evidence="2 9" id="KW-0813">Transport</keyword>
<keyword evidence="4 9" id="KW-0812">Transmembrane</keyword>
<dbReference type="GO" id="GO:0008320">
    <property type="term" value="F:protein transmembrane transporter activity"/>
    <property type="evidence" value="ECO:0007669"/>
    <property type="project" value="UniProtKB-UniRule"/>
</dbReference>
<dbReference type="PRINTS" id="PR01506">
    <property type="entry name" value="TATBPROTEIN"/>
</dbReference>
<gene>
    <name evidence="9 12" type="primary">tatB</name>
    <name evidence="12" type="ORF">G4Z14_01100</name>
</gene>
<comment type="subunit">
    <text evidence="9">The Tat system comprises two distinct complexes: a TatABC complex, containing multiple copies of TatA, TatB and TatC subunits, and a separate TatA complex, containing only TatA subunits. Substrates initially bind to the TatABC complex, which probably triggers association of the separate TatA complex to form the active translocon.</text>
</comment>
<accession>A0A6M0QR55</accession>
<protein>
    <recommendedName>
        <fullName evidence="9">Sec-independent protein translocase protein TatB</fullName>
    </recommendedName>
</protein>
<evidence type="ECO:0000313" key="12">
    <source>
        <dbReference type="EMBL" id="NEY88882.1"/>
    </source>
</evidence>
<comment type="function">
    <text evidence="9">Part of the twin-arginine translocation (Tat) system that transports large folded proteins containing a characteristic twin-arginine motif in their signal peptide across membranes. Together with TatC, TatB is part of a receptor directly interacting with Tat signal peptides. TatB may form an oligomeric binding site that transiently accommodates folded Tat precursor proteins before their translocation.</text>
</comment>
<proteinExistence type="inferred from homology"/>
<evidence type="ECO:0000256" key="11">
    <source>
        <dbReference type="SAM" id="Phobius"/>
    </source>
</evidence>